<keyword evidence="5" id="KW-1185">Reference proteome</keyword>
<feature type="repeat" description="NHL" evidence="2">
    <location>
        <begin position="8"/>
        <end position="34"/>
    </location>
</feature>
<dbReference type="GO" id="GO:0008270">
    <property type="term" value="F:zinc ion binding"/>
    <property type="evidence" value="ECO:0007669"/>
    <property type="project" value="UniProtKB-KW"/>
</dbReference>
<dbReference type="Proteomes" id="UP000678499">
    <property type="component" value="Unassembled WGS sequence"/>
</dbReference>
<dbReference type="OrthoDB" id="342730at2759"/>
<dbReference type="GO" id="GO:0043161">
    <property type="term" value="P:proteasome-mediated ubiquitin-dependent protein catabolic process"/>
    <property type="evidence" value="ECO:0007669"/>
    <property type="project" value="TreeGrafter"/>
</dbReference>
<dbReference type="InterPro" id="IPR001258">
    <property type="entry name" value="NHL_repeat"/>
</dbReference>
<evidence type="ECO:0000256" key="3">
    <source>
        <dbReference type="SAM" id="MobiDB-lite"/>
    </source>
</evidence>
<evidence type="ECO:0000313" key="5">
    <source>
        <dbReference type="Proteomes" id="UP000678499"/>
    </source>
</evidence>
<feature type="non-terminal residue" evidence="4">
    <location>
        <position position="1"/>
    </location>
</feature>
<dbReference type="InterPro" id="IPR050952">
    <property type="entry name" value="TRIM-NHL_E3_ligases"/>
</dbReference>
<dbReference type="EMBL" id="OA894605">
    <property type="protein sequence ID" value="CAD7285217.1"/>
    <property type="molecule type" value="Genomic_DNA"/>
</dbReference>
<dbReference type="AlphaFoldDB" id="A0A7R9C3Z4"/>
<dbReference type="Pfam" id="PF01436">
    <property type="entry name" value="NHL"/>
    <property type="match status" value="2"/>
</dbReference>
<dbReference type="InterPro" id="IPR011042">
    <property type="entry name" value="6-blade_b-propeller_TolB-like"/>
</dbReference>
<feature type="repeat" description="NHL" evidence="2">
    <location>
        <begin position="38"/>
        <end position="81"/>
    </location>
</feature>
<dbReference type="PANTHER" id="PTHR24104:SF25">
    <property type="entry name" value="PROTEIN LIN-41"/>
    <property type="match status" value="1"/>
</dbReference>
<reference evidence="4" key="1">
    <citation type="submission" date="2020-11" db="EMBL/GenBank/DDBJ databases">
        <authorList>
            <person name="Tran Van P."/>
        </authorList>
    </citation>
    <scope>NUCLEOTIDE SEQUENCE</scope>
</reference>
<dbReference type="GO" id="GO:0000209">
    <property type="term" value="P:protein polyubiquitination"/>
    <property type="evidence" value="ECO:0007669"/>
    <property type="project" value="TreeGrafter"/>
</dbReference>
<dbReference type="PROSITE" id="PS51125">
    <property type="entry name" value="NHL"/>
    <property type="match status" value="2"/>
</dbReference>
<evidence type="ECO:0000256" key="1">
    <source>
        <dbReference type="ARBA" id="ARBA00022737"/>
    </source>
</evidence>
<feature type="region of interest" description="Disordered" evidence="3">
    <location>
        <begin position="124"/>
        <end position="149"/>
    </location>
</feature>
<protein>
    <submittedName>
        <fullName evidence="4">Uncharacterized protein</fullName>
    </submittedName>
</protein>
<sequence length="182" mass="19081">MESITYTQGVCCLPEGTIAVSDSNNQCVQVFTEKGECVLRFGTRGRGVGQLQRPTGISTLPNGNFVIADYENRCLSVFDASGKFLSRVGVNKLLGDRPASKLARTSAANRLSVSSSVPGGLCGSHSANAGSSVRSRRTSRSSLGSAMSMSGNPRKLVAVVPDDLLGRIGRKGRAVGEFANPQ</sequence>
<keyword evidence="1" id="KW-0677">Repeat</keyword>
<evidence type="ECO:0000313" key="4">
    <source>
        <dbReference type="EMBL" id="CAD7285217.1"/>
    </source>
</evidence>
<dbReference type="PANTHER" id="PTHR24104">
    <property type="entry name" value="E3 UBIQUITIN-PROTEIN LIGASE NHLRC1-RELATED"/>
    <property type="match status" value="1"/>
</dbReference>
<feature type="compositionally biased region" description="Low complexity" evidence="3">
    <location>
        <begin position="140"/>
        <end position="149"/>
    </location>
</feature>
<dbReference type="SUPFAM" id="SSF101898">
    <property type="entry name" value="NHL repeat"/>
    <property type="match status" value="1"/>
</dbReference>
<gene>
    <name evidence="4" type="ORF">NMOB1V02_LOCUS12819</name>
</gene>
<dbReference type="GO" id="GO:0061630">
    <property type="term" value="F:ubiquitin protein ligase activity"/>
    <property type="evidence" value="ECO:0007669"/>
    <property type="project" value="TreeGrafter"/>
</dbReference>
<organism evidence="4">
    <name type="scientific">Notodromas monacha</name>
    <dbReference type="NCBI Taxonomy" id="399045"/>
    <lineage>
        <taxon>Eukaryota</taxon>
        <taxon>Metazoa</taxon>
        <taxon>Ecdysozoa</taxon>
        <taxon>Arthropoda</taxon>
        <taxon>Crustacea</taxon>
        <taxon>Oligostraca</taxon>
        <taxon>Ostracoda</taxon>
        <taxon>Podocopa</taxon>
        <taxon>Podocopida</taxon>
        <taxon>Cypridocopina</taxon>
        <taxon>Cypridoidea</taxon>
        <taxon>Cyprididae</taxon>
        <taxon>Notodromas</taxon>
    </lineage>
</organism>
<dbReference type="Gene3D" id="2.120.10.30">
    <property type="entry name" value="TolB, C-terminal domain"/>
    <property type="match status" value="1"/>
</dbReference>
<name>A0A7R9C3Z4_9CRUS</name>
<evidence type="ECO:0000256" key="2">
    <source>
        <dbReference type="PROSITE-ProRule" id="PRU00504"/>
    </source>
</evidence>
<proteinExistence type="predicted"/>
<dbReference type="EMBL" id="CAJPEX010012568">
    <property type="protein sequence ID" value="CAG0925369.1"/>
    <property type="molecule type" value="Genomic_DNA"/>
</dbReference>
<accession>A0A7R9C3Z4</accession>